<dbReference type="Proteomes" id="UP000193244">
    <property type="component" value="Unassembled WGS sequence"/>
</dbReference>
<dbReference type="SUPFAM" id="SSF54909">
    <property type="entry name" value="Dimeric alpha+beta barrel"/>
    <property type="match status" value="1"/>
</dbReference>
<dbReference type="RefSeq" id="WP_176223355.1">
    <property type="nucleotide sequence ID" value="NZ_FXAY01000004.1"/>
</dbReference>
<dbReference type="AlphaFoldDB" id="A0A1X7KJ34"/>
<keyword evidence="3" id="KW-1185">Reference proteome</keyword>
<dbReference type="STRING" id="150121.SAMN06296010_2599"/>
<dbReference type="Pfam" id="PF03992">
    <property type="entry name" value="ABM"/>
    <property type="match status" value="1"/>
</dbReference>
<organism evidence="2 3">
    <name type="scientific">Agreia pratensis</name>
    <dbReference type="NCBI Taxonomy" id="150121"/>
    <lineage>
        <taxon>Bacteria</taxon>
        <taxon>Bacillati</taxon>
        <taxon>Actinomycetota</taxon>
        <taxon>Actinomycetes</taxon>
        <taxon>Micrococcales</taxon>
        <taxon>Microbacteriaceae</taxon>
        <taxon>Agreia</taxon>
    </lineage>
</organism>
<evidence type="ECO:0000313" key="2">
    <source>
        <dbReference type="EMBL" id="SMG41402.1"/>
    </source>
</evidence>
<dbReference type="InterPro" id="IPR011008">
    <property type="entry name" value="Dimeric_a/b-barrel"/>
</dbReference>
<dbReference type="InterPro" id="IPR050744">
    <property type="entry name" value="AI-2_Isomerase_LsrG"/>
</dbReference>
<proteinExistence type="predicted"/>
<keyword evidence="2" id="KW-0503">Monooxygenase</keyword>
<dbReference type="InterPro" id="IPR007138">
    <property type="entry name" value="ABM_dom"/>
</dbReference>
<name>A0A1X7KJ34_9MICO</name>
<dbReference type="PANTHER" id="PTHR33336">
    <property type="entry name" value="QUINOL MONOOXYGENASE YGIN-RELATED"/>
    <property type="match status" value="1"/>
</dbReference>
<feature type="domain" description="ABM" evidence="1">
    <location>
        <begin position="9"/>
        <end position="97"/>
    </location>
</feature>
<dbReference type="GO" id="GO:0004497">
    <property type="term" value="F:monooxygenase activity"/>
    <property type="evidence" value="ECO:0007669"/>
    <property type="project" value="UniProtKB-KW"/>
</dbReference>
<gene>
    <name evidence="2" type="ORF">SAMN06296010_2599</name>
</gene>
<keyword evidence="2" id="KW-0560">Oxidoreductase</keyword>
<accession>A0A1X7KJ34</accession>
<sequence length="104" mass="11540">MSVVAPGPKVLYAEFTALPGCEETVAELLAGLADEVRREPGCIEFAPYRVSTEPSRFFVYEVYLDDDAFTAHITAPYGRVFNERLVPLIVEDGSQLTWLQPLSS</sequence>
<dbReference type="PANTHER" id="PTHR33336:SF15">
    <property type="entry name" value="ABM DOMAIN-CONTAINING PROTEIN"/>
    <property type="match status" value="1"/>
</dbReference>
<dbReference type="Gene3D" id="3.30.70.100">
    <property type="match status" value="1"/>
</dbReference>
<protein>
    <submittedName>
        <fullName evidence="2">Quinol monooxygenase YgiN</fullName>
    </submittedName>
</protein>
<reference evidence="3" key="1">
    <citation type="submission" date="2017-04" db="EMBL/GenBank/DDBJ databases">
        <authorList>
            <person name="Varghese N."/>
            <person name="Submissions S."/>
        </authorList>
    </citation>
    <scope>NUCLEOTIDE SEQUENCE [LARGE SCALE GENOMIC DNA]</scope>
    <source>
        <strain evidence="3">VKM Ac-2510</strain>
    </source>
</reference>
<evidence type="ECO:0000313" key="3">
    <source>
        <dbReference type="Proteomes" id="UP000193244"/>
    </source>
</evidence>
<evidence type="ECO:0000259" key="1">
    <source>
        <dbReference type="PROSITE" id="PS51725"/>
    </source>
</evidence>
<dbReference type="PROSITE" id="PS51725">
    <property type="entry name" value="ABM"/>
    <property type="match status" value="1"/>
</dbReference>
<dbReference type="EMBL" id="FXAY01000004">
    <property type="protein sequence ID" value="SMG41402.1"/>
    <property type="molecule type" value="Genomic_DNA"/>
</dbReference>